<accession>A0ABQ8NG32</accession>
<sequence>MRPHIVKATFDDVSIAVSILKKDNKAYLFRRLASQFADLFKPIFLTKTVYKLLSIPSSTNTVPVHLKTTMKFSILAFVTMTTNAFLAAAAGGICDGLRDECTQSCTGKKITPRGEWERQVEPGRGAQQKRFRKPCNCIEMRQLAVQKALVKARLAGRNKQDKMATMSAGLEPGSWPANSLGGK</sequence>
<organism evidence="2 3">
    <name type="scientific">Pyricularia grisea</name>
    <name type="common">Crabgrass-specific blast fungus</name>
    <name type="synonym">Magnaporthe grisea</name>
    <dbReference type="NCBI Taxonomy" id="148305"/>
    <lineage>
        <taxon>Eukaryota</taxon>
        <taxon>Fungi</taxon>
        <taxon>Dikarya</taxon>
        <taxon>Ascomycota</taxon>
        <taxon>Pezizomycotina</taxon>
        <taxon>Sordariomycetes</taxon>
        <taxon>Sordariomycetidae</taxon>
        <taxon>Magnaporthales</taxon>
        <taxon>Pyriculariaceae</taxon>
        <taxon>Pyricularia</taxon>
    </lineage>
</organism>
<reference evidence="2" key="1">
    <citation type="submission" date="2021-01" db="EMBL/GenBank/DDBJ databases">
        <title>Deciphering the adaptive evolutionary patterns associated with biogeogrpahic diversity in the finger millet blast pathogen Magnaporthe oryzae in Eastern Africa.</title>
        <authorList>
            <person name="Onyema G."/>
            <person name="Shittu T.A."/>
            <person name="Dodsworth S."/>
            <person name="Devilliers S."/>
            <person name="Muthumeenakshi S."/>
            <person name="Sreenivasaprasad S."/>
        </authorList>
    </citation>
    <scope>NUCLEOTIDE SEQUENCE</scope>
    <source>
        <strain evidence="2">D15/s37</strain>
    </source>
</reference>
<proteinExistence type="predicted"/>
<evidence type="ECO:0000313" key="2">
    <source>
        <dbReference type="EMBL" id="KAI6296512.1"/>
    </source>
</evidence>
<dbReference type="EMBL" id="JABSND010000133">
    <property type="protein sequence ID" value="KAI6296512.1"/>
    <property type="molecule type" value="Genomic_DNA"/>
</dbReference>
<comment type="caution">
    <text evidence="2">The sequence shown here is derived from an EMBL/GenBank/DDBJ whole genome shotgun (WGS) entry which is preliminary data.</text>
</comment>
<dbReference type="Proteomes" id="UP001059893">
    <property type="component" value="Unassembled WGS sequence"/>
</dbReference>
<evidence type="ECO:0000256" key="1">
    <source>
        <dbReference type="SAM" id="MobiDB-lite"/>
    </source>
</evidence>
<name>A0ABQ8NG32_PYRGI</name>
<feature type="region of interest" description="Disordered" evidence="1">
    <location>
        <begin position="163"/>
        <end position="183"/>
    </location>
</feature>
<evidence type="ECO:0000313" key="3">
    <source>
        <dbReference type="Proteomes" id="UP001059893"/>
    </source>
</evidence>
<keyword evidence="3" id="KW-1185">Reference proteome</keyword>
<gene>
    <name evidence="2" type="ORF">MCOR33_006919</name>
</gene>
<protein>
    <submittedName>
        <fullName evidence="2">Uncharacterized protein</fullName>
    </submittedName>
</protein>